<dbReference type="Proteomes" id="UP000242637">
    <property type="component" value="Chromosome 1"/>
</dbReference>
<dbReference type="AlphaFoldDB" id="A0A239VTF8"/>
<proteinExistence type="predicted"/>
<evidence type="ECO:0000313" key="2">
    <source>
        <dbReference type="EMBL" id="SNV25531.1"/>
    </source>
</evidence>
<organism evidence="2 3">
    <name type="scientific">Dermatophilus congolensis</name>
    <dbReference type="NCBI Taxonomy" id="1863"/>
    <lineage>
        <taxon>Bacteria</taxon>
        <taxon>Bacillati</taxon>
        <taxon>Actinomycetota</taxon>
        <taxon>Actinomycetes</taxon>
        <taxon>Micrococcales</taxon>
        <taxon>Dermatophilaceae</taxon>
        <taxon>Dermatophilus</taxon>
    </lineage>
</organism>
<reference evidence="2 3" key="1">
    <citation type="submission" date="2017-06" db="EMBL/GenBank/DDBJ databases">
        <authorList>
            <consortium name="Pathogen Informatics"/>
        </authorList>
    </citation>
    <scope>NUCLEOTIDE SEQUENCE [LARGE SCALE GENOMIC DNA]</scope>
    <source>
        <strain evidence="2 3">NCTC13039</strain>
    </source>
</reference>
<protein>
    <submittedName>
        <fullName evidence="2">Uncharacterized protein</fullName>
    </submittedName>
</protein>
<feature type="signal peptide" evidence="1">
    <location>
        <begin position="1"/>
        <end position="26"/>
    </location>
</feature>
<dbReference type="KEGG" id="dco:SAMEA4475696_2266"/>
<evidence type="ECO:0000256" key="1">
    <source>
        <dbReference type="SAM" id="SignalP"/>
    </source>
</evidence>
<keyword evidence="3" id="KW-1185">Reference proteome</keyword>
<accession>A0A239VTF8</accession>
<feature type="chain" id="PRO_5039077959" evidence="1">
    <location>
        <begin position="27"/>
        <end position="145"/>
    </location>
</feature>
<gene>
    <name evidence="2" type="ORF">SAMEA4475696_02266</name>
</gene>
<keyword evidence="1" id="KW-0732">Signal</keyword>
<dbReference type="RefSeq" id="WP_028326706.1">
    <property type="nucleotide sequence ID" value="NZ_JAAFNI010000001.1"/>
</dbReference>
<sequence length="145" mass="14699">MSARFSAGKIASAVLAVSLIAGPSLGIIAQDSTASAAPTEAQTVAAVRKTAGPKAPSVRLWTESTFKHGHELTVFADAGSDKTGRSFTHATVVGPHGIKGTLHPAADAGALSADIMIPADLKGSWIRLTLIAPDGRTAHAIVHSS</sequence>
<name>A0A239VTF8_9MICO</name>
<dbReference type="EMBL" id="LT906453">
    <property type="protein sequence ID" value="SNV25531.1"/>
    <property type="molecule type" value="Genomic_DNA"/>
</dbReference>
<dbReference type="GeneID" id="63460426"/>
<evidence type="ECO:0000313" key="3">
    <source>
        <dbReference type="Proteomes" id="UP000242637"/>
    </source>
</evidence>